<dbReference type="InterPro" id="IPR015797">
    <property type="entry name" value="NUDIX_hydrolase-like_dom_sf"/>
</dbReference>
<comment type="similarity">
    <text evidence="3">Belongs to the Nudix hydrolase family.</text>
</comment>
<evidence type="ECO:0000256" key="4">
    <source>
        <dbReference type="SAM" id="MobiDB-lite"/>
    </source>
</evidence>
<keyword evidence="2 3" id="KW-0378">Hydrolase</keyword>
<dbReference type="SUPFAM" id="SSF55811">
    <property type="entry name" value="Nudix"/>
    <property type="match status" value="1"/>
</dbReference>
<accession>A0A455T943</accession>
<dbReference type="InterPro" id="IPR020476">
    <property type="entry name" value="Nudix_hydrolase"/>
</dbReference>
<sequence>MKREQSDAAALAGSSARFRVGVFALIFDEAGRVLLIHRNDIDWWNLPGGGMEIGETVDEAVRREVHEETGLEVAVERLVGVYSKPQKQEVVLTFRCRVVGGALTPTEEARDCRYFPPEALPANTLPKHRQRIEDALLNRAEAVLRAQRSSTAEDQGLTLEVSRGAGEEEKPGDGRA</sequence>
<evidence type="ECO:0000256" key="2">
    <source>
        <dbReference type="ARBA" id="ARBA00022801"/>
    </source>
</evidence>
<comment type="cofactor">
    <cofactor evidence="1">
        <name>Mg(2+)</name>
        <dbReference type="ChEBI" id="CHEBI:18420"/>
    </cofactor>
</comment>
<dbReference type="PANTHER" id="PTHR43046">
    <property type="entry name" value="GDP-MANNOSE MANNOSYL HYDROLASE"/>
    <property type="match status" value="1"/>
</dbReference>
<dbReference type="GO" id="GO:0016787">
    <property type="term" value="F:hydrolase activity"/>
    <property type="evidence" value="ECO:0007669"/>
    <property type="project" value="UniProtKB-KW"/>
</dbReference>
<dbReference type="InterPro" id="IPR020084">
    <property type="entry name" value="NUDIX_hydrolase_CS"/>
</dbReference>
<organism evidence="6">
    <name type="scientific">Thermogemmatispora argillosa</name>
    <dbReference type="NCBI Taxonomy" id="2045280"/>
    <lineage>
        <taxon>Bacteria</taxon>
        <taxon>Bacillati</taxon>
        <taxon>Chloroflexota</taxon>
        <taxon>Ktedonobacteria</taxon>
        <taxon>Thermogemmatisporales</taxon>
        <taxon>Thermogemmatisporaceae</taxon>
        <taxon>Thermogemmatispora</taxon>
    </lineage>
</organism>
<dbReference type="AlphaFoldDB" id="A0A455T943"/>
<protein>
    <recommendedName>
        <fullName evidence="5">Nudix hydrolase domain-containing protein</fullName>
    </recommendedName>
</protein>
<dbReference type="Gene3D" id="3.90.79.10">
    <property type="entry name" value="Nucleoside Triphosphate Pyrophosphohydrolase"/>
    <property type="match status" value="1"/>
</dbReference>
<dbReference type="InterPro" id="IPR000086">
    <property type="entry name" value="NUDIX_hydrolase_dom"/>
</dbReference>
<dbReference type="PROSITE" id="PS00893">
    <property type="entry name" value="NUDIX_BOX"/>
    <property type="match status" value="1"/>
</dbReference>
<dbReference type="EMBL" id="AP019377">
    <property type="protein sequence ID" value="BBH95885.1"/>
    <property type="molecule type" value="Genomic_DNA"/>
</dbReference>
<dbReference type="Pfam" id="PF00293">
    <property type="entry name" value="NUDIX"/>
    <property type="match status" value="1"/>
</dbReference>
<dbReference type="PRINTS" id="PR00502">
    <property type="entry name" value="NUDIXFAMILY"/>
</dbReference>
<dbReference type="PROSITE" id="PS51462">
    <property type="entry name" value="NUDIX"/>
    <property type="match status" value="1"/>
</dbReference>
<gene>
    <name evidence="6" type="ORF">KTA_40840</name>
</gene>
<proteinExistence type="inferred from homology"/>
<dbReference type="PANTHER" id="PTHR43046:SF14">
    <property type="entry name" value="MUTT_NUDIX FAMILY PROTEIN"/>
    <property type="match status" value="1"/>
</dbReference>
<feature type="compositionally biased region" description="Basic and acidic residues" evidence="4">
    <location>
        <begin position="165"/>
        <end position="176"/>
    </location>
</feature>
<evidence type="ECO:0000256" key="1">
    <source>
        <dbReference type="ARBA" id="ARBA00001946"/>
    </source>
</evidence>
<evidence type="ECO:0000256" key="3">
    <source>
        <dbReference type="RuleBase" id="RU003476"/>
    </source>
</evidence>
<feature type="domain" description="Nudix hydrolase" evidence="5">
    <location>
        <begin position="17"/>
        <end position="138"/>
    </location>
</feature>
<name>A0A455T943_9CHLR</name>
<evidence type="ECO:0000313" key="6">
    <source>
        <dbReference type="EMBL" id="BBH95885.1"/>
    </source>
</evidence>
<evidence type="ECO:0000259" key="5">
    <source>
        <dbReference type="PROSITE" id="PS51462"/>
    </source>
</evidence>
<reference evidence="6" key="1">
    <citation type="submission" date="2018-12" db="EMBL/GenBank/DDBJ databases">
        <title>Novel natural products biosynthetic potential of the class Ktedonobacteria.</title>
        <authorList>
            <person name="Zheng Y."/>
            <person name="Saitou A."/>
            <person name="Wang C.M."/>
            <person name="Toyoda A."/>
            <person name="Minakuchi Y."/>
            <person name="Sekiguchi Y."/>
            <person name="Ueda K."/>
            <person name="Takano H."/>
            <person name="Sakai Y."/>
            <person name="Yokota A."/>
            <person name="Yabe S."/>
        </authorList>
    </citation>
    <scope>NUCLEOTIDE SEQUENCE</scope>
    <source>
        <strain evidence="6">A3-2</strain>
    </source>
</reference>
<feature type="region of interest" description="Disordered" evidence="4">
    <location>
        <begin position="147"/>
        <end position="176"/>
    </location>
</feature>